<gene>
    <name evidence="1" type="ORF">CEXT_782921</name>
</gene>
<keyword evidence="2" id="KW-1185">Reference proteome</keyword>
<dbReference type="EMBL" id="BPLR01015627">
    <property type="protein sequence ID" value="GIY77450.1"/>
    <property type="molecule type" value="Genomic_DNA"/>
</dbReference>
<evidence type="ECO:0000313" key="1">
    <source>
        <dbReference type="EMBL" id="GIY77450.1"/>
    </source>
</evidence>
<dbReference type="Proteomes" id="UP001054945">
    <property type="component" value="Unassembled WGS sequence"/>
</dbReference>
<organism evidence="1 2">
    <name type="scientific">Caerostris extrusa</name>
    <name type="common">Bark spider</name>
    <name type="synonym">Caerostris bankana</name>
    <dbReference type="NCBI Taxonomy" id="172846"/>
    <lineage>
        <taxon>Eukaryota</taxon>
        <taxon>Metazoa</taxon>
        <taxon>Ecdysozoa</taxon>
        <taxon>Arthropoda</taxon>
        <taxon>Chelicerata</taxon>
        <taxon>Arachnida</taxon>
        <taxon>Araneae</taxon>
        <taxon>Araneomorphae</taxon>
        <taxon>Entelegynae</taxon>
        <taxon>Araneoidea</taxon>
        <taxon>Araneidae</taxon>
        <taxon>Caerostris</taxon>
    </lineage>
</organism>
<accession>A0AAV4W5U6</accession>
<proteinExistence type="predicted"/>
<evidence type="ECO:0008006" key="3">
    <source>
        <dbReference type="Google" id="ProtNLM"/>
    </source>
</evidence>
<protein>
    <recommendedName>
        <fullName evidence="3">Ycf15</fullName>
    </recommendedName>
</protein>
<reference evidence="1 2" key="1">
    <citation type="submission" date="2021-06" db="EMBL/GenBank/DDBJ databases">
        <title>Caerostris extrusa draft genome.</title>
        <authorList>
            <person name="Kono N."/>
            <person name="Arakawa K."/>
        </authorList>
    </citation>
    <scope>NUCLEOTIDE SEQUENCE [LARGE SCALE GENOMIC DNA]</scope>
</reference>
<sequence length="85" mass="10203">MNRNRKRSSKYPKKEEEKSINWNFIYKYQKILQLLCEAMDSPGGGLFRFPTHNWNCIRFIRRDRIKSEGIVFWDLSGMSSLQISL</sequence>
<dbReference type="AlphaFoldDB" id="A0AAV4W5U6"/>
<evidence type="ECO:0000313" key="2">
    <source>
        <dbReference type="Proteomes" id="UP001054945"/>
    </source>
</evidence>
<comment type="caution">
    <text evidence="1">The sequence shown here is derived from an EMBL/GenBank/DDBJ whole genome shotgun (WGS) entry which is preliminary data.</text>
</comment>
<name>A0AAV4W5U6_CAEEX</name>